<protein>
    <submittedName>
        <fullName evidence="2">Uncharacterized protein</fullName>
    </submittedName>
</protein>
<evidence type="ECO:0000313" key="2">
    <source>
        <dbReference type="EMBL" id="KAK4021046.1"/>
    </source>
</evidence>
<keyword evidence="3" id="KW-1185">Reference proteome</keyword>
<name>A0ABR0A7F1_9CRUS</name>
<dbReference type="Proteomes" id="UP001234178">
    <property type="component" value="Unassembled WGS sequence"/>
</dbReference>
<gene>
    <name evidence="2" type="ORF">OUZ56_002980</name>
</gene>
<feature type="compositionally biased region" description="Polar residues" evidence="1">
    <location>
        <begin position="73"/>
        <end position="94"/>
    </location>
</feature>
<proteinExistence type="predicted"/>
<evidence type="ECO:0000313" key="3">
    <source>
        <dbReference type="Proteomes" id="UP001234178"/>
    </source>
</evidence>
<comment type="caution">
    <text evidence="2">The sequence shown here is derived from an EMBL/GenBank/DDBJ whole genome shotgun (WGS) entry which is preliminary data.</text>
</comment>
<sequence>MGYCLGGGAIMREDKAHHHAKLLWGALLPSRSLQSVPWMAGAFLYSTAGCCGGAQLGAGQPPLNADYSRQGKTKQQQQLGNNLEIVQSNRPPLV</sequence>
<feature type="region of interest" description="Disordered" evidence="1">
    <location>
        <begin position="62"/>
        <end position="94"/>
    </location>
</feature>
<dbReference type="EMBL" id="JAOYFB010000036">
    <property type="protein sequence ID" value="KAK4021046.1"/>
    <property type="molecule type" value="Genomic_DNA"/>
</dbReference>
<evidence type="ECO:0000256" key="1">
    <source>
        <dbReference type="SAM" id="MobiDB-lite"/>
    </source>
</evidence>
<reference evidence="2 3" key="1">
    <citation type="journal article" date="2023" name="Nucleic Acids Res.">
        <title>The hologenome of Daphnia magna reveals possible DNA methylation and microbiome-mediated evolution of the host genome.</title>
        <authorList>
            <person name="Chaturvedi A."/>
            <person name="Li X."/>
            <person name="Dhandapani V."/>
            <person name="Marshall H."/>
            <person name="Kissane S."/>
            <person name="Cuenca-Cambronero M."/>
            <person name="Asole G."/>
            <person name="Calvet F."/>
            <person name="Ruiz-Romero M."/>
            <person name="Marangio P."/>
            <person name="Guigo R."/>
            <person name="Rago D."/>
            <person name="Mirbahai L."/>
            <person name="Eastwood N."/>
            <person name="Colbourne J.K."/>
            <person name="Zhou J."/>
            <person name="Mallon E."/>
            <person name="Orsini L."/>
        </authorList>
    </citation>
    <scope>NUCLEOTIDE SEQUENCE [LARGE SCALE GENOMIC DNA]</scope>
    <source>
        <strain evidence="2">LRV0_1</strain>
    </source>
</reference>
<organism evidence="2 3">
    <name type="scientific">Daphnia magna</name>
    <dbReference type="NCBI Taxonomy" id="35525"/>
    <lineage>
        <taxon>Eukaryota</taxon>
        <taxon>Metazoa</taxon>
        <taxon>Ecdysozoa</taxon>
        <taxon>Arthropoda</taxon>
        <taxon>Crustacea</taxon>
        <taxon>Branchiopoda</taxon>
        <taxon>Diplostraca</taxon>
        <taxon>Cladocera</taxon>
        <taxon>Anomopoda</taxon>
        <taxon>Daphniidae</taxon>
        <taxon>Daphnia</taxon>
    </lineage>
</organism>
<accession>A0ABR0A7F1</accession>